<dbReference type="PROSITE" id="PS50943">
    <property type="entry name" value="HTH_CROC1"/>
    <property type="match status" value="1"/>
</dbReference>
<name>A0A1L8TF94_9ENTE</name>
<dbReference type="AlphaFoldDB" id="A0A1L8TF94"/>
<accession>A0A1L8TF94</accession>
<organism evidence="2 3">
    <name type="scientific">Enterococcus hermanniensis</name>
    <dbReference type="NCBI Taxonomy" id="249189"/>
    <lineage>
        <taxon>Bacteria</taxon>
        <taxon>Bacillati</taxon>
        <taxon>Bacillota</taxon>
        <taxon>Bacilli</taxon>
        <taxon>Lactobacillales</taxon>
        <taxon>Enterococcaceae</taxon>
        <taxon>Enterococcus</taxon>
    </lineage>
</organism>
<dbReference type="SUPFAM" id="SSF47413">
    <property type="entry name" value="lambda repressor-like DNA-binding domains"/>
    <property type="match status" value="1"/>
</dbReference>
<keyword evidence="3" id="KW-1185">Reference proteome</keyword>
<evidence type="ECO:0000313" key="3">
    <source>
        <dbReference type="Proteomes" id="UP000182077"/>
    </source>
</evidence>
<evidence type="ECO:0000259" key="1">
    <source>
        <dbReference type="PROSITE" id="PS50943"/>
    </source>
</evidence>
<sequence>MKLVVVINLKRLKAERIANGITEAEMGKKLNKSSSIIYKYENGSRNLSIENFCKMIDVMGFKAKDVNIFFADNCD</sequence>
<dbReference type="EMBL" id="JXKQ01000016">
    <property type="protein sequence ID" value="OJG42980.1"/>
    <property type="molecule type" value="Genomic_DNA"/>
</dbReference>
<dbReference type="Proteomes" id="UP000182077">
    <property type="component" value="Unassembled WGS sequence"/>
</dbReference>
<dbReference type="CDD" id="cd00093">
    <property type="entry name" value="HTH_XRE"/>
    <property type="match status" value="1"/>
</dbReference>
<protein>
    <recommendedName>
        <fullName evidence="1">HTH cro/C1-type domain-containing protein</fullName>
    </recommendedName>
</protein>
<proteinExistence type="predicted"/>
<dbReference type="Pfam" id="PF01381">
    <property type="entry name" value="HTH_3"/>
    <property type="match status" value="1"/>
</dbReference>
<reference evidence="2 3" key="1">
    <citation type="submission" date="2014-12" db="EMBL/GenBank/DDBJ databases">
        <title>Draft genome sequences of 29 type strains of Enterococci.</title>
        <authorList>
            <person name="Zhong Z."/>
            <person name="Sun Z."/>
            <person name="Liu W."/>
            <person name="Zhang W."/>
            <person name="Zhang H."/>
        </authorList>
    </citation>
    <scope>NUCLEOTIDE SEQUENCE [LARGE SCALE GENOMIC DNA]</scope>
    <source>
        <strain evidence="2 3">DSM 17122</strain>
    </source>
</reference>
<gene>
    <name evidence="2" type="ORF">RV04_GL000739</name>
</gene>
<dbReference type="InterPro" id="IPR001387">
    <property type="entry name" value="Cro/C1-type_HTH"/>
</dbReference>
<dbReference type="Gene3D" id="1.10.260.40">
    <property type="entry name" value="lambda repressor-like DNA-binding domains"/>
    <property type="match status" value="1"/>
</dbReference>
<evidence type="ECO:0000313" key="2">
    <source>
        <dbReference type="EMBL" id="OJG42980.1"/>
    </source>
</evidence>
<dbReference type="STRING" id="249189.RV04_GL000739"/>
<comment type="caution">
    <text evidence="2">The sequence shown here is derived from an EMBL/GenBank/DDBJ whole genome shotgun (WGS) entry which is preliminary data.</text>
</comment>
<dbReference type="GO" id="GO:0003677">
    <property type="term" value="F:DNA binding"/>
    <property type="evidence" value="ECO:0007669"/>
    <property type="project" value="InterPro"/>
</dbReference>
<feature type="domain" description="HTH cro/C1-type" evidence="1">
    <location>
        <begin position="12"/>
        <end position="66"/>
    </location>
</feature>
<dbReference type="SMART" id="SM00530">
    <property type="entry name" value="HTH_XRE"/>
    <property type="match status" value="1"/>
</dbReference>
<dbReference type="InterPro" id="IPR010982">
    <property type="entry name" value="Lambda_DNA-bd_dom_sf"/>
</dbReference>